<dbReference type="Proteomes" id="UP001530293">
    <property type="component" value="Unassembled WGS sequence"/>
</dbReference>
<dbReference type="InterPro" id="IPR011262">
    <property type="entry name" value="DNA-dir_RNA_pol_insert"/>
</dbReference>
<protein>
    <recommendedName>
        <fullName evidence="5">DNA-directed RNA polymerase RpoA/D/Rpb3-type domain-containing protein</fullName>
    </recommendedName>
</protein>
<comment type="similarity">
    <text evidence="3">Belongs to the archaeal Rpo3/eukaryotic RPB3 RNA polymerase subunit family.</text>
</comment>
<dbReference type="GO" id="GO:0000428">
    <property type="term" value="C:DNA-directed RNA polymerase complex"/>
    <property type="evidence" value="ECO:0007669"/>
    <property type="project" value="UniProtKB-KW"/>
</dbReference>
<proteinExistence type="inferred from homology"/>
<feature type="region of interest" description="Disordered" evidence="4">
    <location>
        <begin position="176"/>
        <end position="219"/>
    </location>
</feature>
<keyword evidence="1" id="KW-0240">DNA-directed RNA polymerase</keyword>
<keyword evidence="7" id="KW-1185">Reference proteome</keyword>
<keyword evidence="2" id="KW-0804">Transcription</keyword>
<dbReference type="SUPFAM" id="SSF56553">
    <property type="entry name" value="Insert subdomain of RNA polymerase alpha subunit"/>
    <property type="match status" value="2"/>
</dbReference>
<evidence type="ECO:0000259" key="5">
    <source>
        <dbReference type="SMART" id="SM00662"/>
    </source>
</evidence>
<dbReference type="AlphaFoldDB" id="A0ABD3N5Q9"/>
<dbReference type="InterPro" id="IPR011263">
    <property type="entry name" value="DNA-dir_RNA_pol_RpoA/D/Rpb3"/>
</dbReference>
<sequence length="479" mass="53519">MPPSPEPDLSSTGGIYDVNESGIQFRHAPSLPTPKDGTEFLTRISSNLKLHILDRPTKDELVFELIGVDVSFANALRRIMIAEVPTMALEYIYMWNNTGLIHDEVLSHRLGLIPLNVDPRYFDEYGFDVDEEGNPAATDRNTIVFRLNVSCGRNAKEDEKIRKKMESKWKSEGLVSGYDVEEAQQKEKNKDAGNTTGDDATTEEKEESKEEDEEDLEPSVMNLSLSDRAATNAVASSNISTNSPIDSPHRPFTRHVYTRDLLWAPQGDQLSRFPLSSSGVGSGVGGGIRPLHEDILIAKLRPGQVIELEAHARKGIGKDHAKFSPVATASYRLLPHIEILKPIYDELAEELVNWYEPGVFKCVPTTEDGHRVKAIVSNPYACTMSRNFMRNPILKESIKMSRVPNHFIFSVESVGMMEPAIIVAEALKILKKKCERFIELPFTLEPPPFDRVLAWVTSPEMNVNINRYGASVVGAHYTS</sequence>
<comment type="caution">
    <text evidence="6">The sequence shown here is derived from an EMBL/GenBank/DDBJ whole genome shotgun (WGS) entry which is preliminary data.</text>
</comment>
<evidence type="ECO:0000256" key="2">
    <source>
        <dbReference type="ARBA" id="ARBA00023163"/>
    </source>
</evidence>
<organism evidence="6 7">
    <name type="scientific">Discostella pseudostelligera</name>
    <dbReference type="NCBI Taxonomy" id="259834"/>
    <lineage>
        <taxon>Eukaryota</taxon>
        <taxon>Sar</taxon>
        <taxon>Stramenopiles</taxon>
        <taxon>Ochrophyta</taxon>
        <taxon>Bacillariophyta</taxon>
        <taxon>Coscinodiscophyceae</taxon>
        <taxon>Thalassiosirophycidae</taxon>
        <taxon>Stephanodiscales</taxon>
        <taxon>Stephanodiscaceae</taxon>
        <taxon>Discostella</taxon>
    </lineage>
</organism>
<evidence type="ECO:0000256" key="3">
    <source>
        <dbReference type="ARBA" id="ARBA00025804"/>
    </source>
</evidence>
<dbReference type="InterPro" id="IPR022842">
    <property type="entry name" value="RNAP_Rpo3/Rpb3/RPAC1"/>
</dbReference>
<dbReference type="SUPFAM" id="SSF55257">
    <property type="entry name" value="RBP11-like subunits of RNA polymerase"/>
    <property type="match status" value="1"/>
</dbReference>
<evidence type="ECO:0000313" key="6">
    <source>
        <dbReference type="EMBL" id="KAL3770366.1"/>
    </source>
</evidence>
<dbReference type="Gene3D" id="3.30.1360.10">
    <property type="entry name" value="RNA polymerase, RBP11-like subunit"/>
    <property type="match status" value="1"/>
</dbReference>
<dbReference type="InterPro" id="IPR036643">
    <property type="entry name" value="RNApol_insert_sf"/>
</dbReference>
<dbReference type="Gene3D" id="2.170.120.12">
    <property type="entry name" value="DNA-directed RNA polymerase, insert domain"/>
    <property type="match status" value="1"/>
</dbReference>
<reference evidence="6 7" key="1">
    <citation type="submission" date="2024-10" db="EMBL/GenBank/DDBJ databases">
        <title>Updated reference genomes for cyclostephanoid diatoms.</title>
        <authorList>
            <person name="Roberts W.R."/>
            <person name="Alverson A.J."/>
        </authorList>
    </citation>
    <scope>NUCLEOTIDE SEQUENCE [LARGE SCALE GENOMIC DNA]</scope>
    <source>
        <strain evidence="6 7">AJA232-27</strain>
    </source>
</reference>
<dbReference type="HAMAP" id="MF_00320">
    <property type="entry name" value="RNApol_arch_Rpo3"/>
    <property type="match status" value="1"/>
</dbReference>
<dbReference type="Pfam" id="PF01000">
    <property type="entry name" value="RNA_pol_A_bac"/>
    <property type="match status" value="1"/>
</dbReference>
<gene>
    <name evidence="6" type="ORF">ACHAWU_003586</name>
</gene>
<dbReference type="SMART" id="SM00662">
    <property type="entry name" value="RPOLD"/>
    <property type="match status" value="1"/>
</dbReference>
<dbReference type="CDD" id="cd07032">
    <property type="entry name" value="RNAP_I_II_AC40"/>
    <property type="match status" value="1"/>
</dbReference>
<dbReference type="PANTHER" id="PTHR11800:SF13">
    <property type="entry name" value="DNA-DIRECTED RNA POLYMERASES I AND III SUBUNIT RPAC1"/>
    <property type="match status" value="1"/>
</dbReference>
<evidence type="ECO:0000256" key="4">
    <source>
        <dbReference type="SAM" id="MobiDB-lite"/>
    </source>
</evidence>
<dbReference type="EMBL" id="JALLBG020000043">
    <property type="protein sequence ID" value="KAL3770366.1"/>
    <property type="molecule type" value="Genomic_DNA"/>
</dbReference>
<accession>A0ABD3N5Q9</accession>
<dbReference type="InterPro" id="IPR033901">
    <property type="entry name" value="RNAPI/III_AC40"/>
</dbReference>
<dbReference type="InterPro" id="IPR050518">
    <property type="entry name" value="Rpo3/RPB3_RNA_Pol_subunit"/>
</dbReference>
<name>A0ABD3N5Q9_9STRA</name>
<dbReference type="Pfam" id="PF01193">
    <property type="entry name" value="RNA_pol_L"/>
    <property type="match status" value="1"/>
</dbReference>
<evidence type="ECO:0000313" key="7">
    <source>
        <dbReference type="Proteomes" id="UP001530293"/>
    </source>
</evidence>
<feature type="domain" description="DNA-directed RNA polymerase RpoA/D/Rpb3-type" evidence="5">
    <location>
        <begin position="60"/>
        <end position="440"/>
    </location>
</feature>
<dbReference type="InterPro" id="IPR036603">
    <property type="entry name" value="RBP11-like"/>
</dbReference>
<evidence type="ECO:0000256" key="1">
    <source>
        <dbReference type="ARBA" id="ARBA00022478"/>
    </source>
</evidence>
<dbReference type="PANTHER" id="PTHR11800">
    <property type="entry name" value="DNA-DIRECTED RNA POLYMERASE"/>
    <property type="match status" value="1"/>
</dbReference>